<evidence type="ECO:0000313" key="3">
    <source>
        <dbReference type="Proteomes" id="UP000002432"/>
    </source>
</evidence>
<keyword evidence="1" id="KW-0472">Membrane</keyword>
<name>Q1ISK7_KORVE</name>
<sequence length="224" mass="25359">MYCSVDKIPFSVYDFFAYLSSGATVLAAFDYVSGLHILERTQVGVALGVLLVVLSYVVGQIVAHFSSFILEQLVVSRILTRPTDLLLAEGKTKGLRPLVFPNYFRPLPKETQIRVWDAADRRKGPAKGEGLFLHAYAVVTRNDKAQARLDEFRNQYGFARNMAFALLFDAIVIAVQRVSNPTLQWHWALAAAFCGIALFYRYLKFFRQYSYELLLRYAELPLGG</sequence>
<feature type="transmembrane region" description="Helical" evidence="1">
    <location>
        <begin position="12"/>
        <end position="32"/>
    </location>
</feature>
<feature type="transmembrane region" description="Helical" evidence="1">
    <location>
        <begin position="44"/>
        <end position="70"/>
    </location>
</feature>
<dbReference type="KEGG" id="aba:Acid345_1140"/>
<keyword evidence="1" id="KW-1133">Transmembrane helix</keyword>
<keyword evidence="1" id="KW-0812">Transmembrane</keyword>
<organism evidence="2 3">
    <name type="scientific">Koribacter versatilis (strain Ellin345)</name>
    <dbReference type="NCBI Taxonomy" id="204669"/>
    <lineage>
        <taxon>Bacteria</taxon>
        <taxon>Pseudomonadati</taxon>
        <taxon>Acidobacteriota</taxon>
        <taxon>Terriglobia</taxon>
        <taxon>Terriglobales</taxon>
        <taxon>Candidatus Korobacteraceae</taxon>
        <taxon>Candidatus Korobacter</taxon>
    </lineage>
</organism>
<dbReference type="STRING" id="204669.Acid345_1140"/>
<feature type="transmembrane region" description="Helical" evidence="1">
    <location>
        <begin position="185"/>
        <end position="203"/>
    </location>
</feature>
<dbReference type="EnsemblBacteria" id="ABF40143">
    <property type="protein sequence ID" value="ABF40143"/>
    <property type="gene ID" value="Acid345_1140"/>
</dbReference>
<gene>
    <name evidence="2" type="ordered locus">Acid345_1140</name>
</gene>
<reference evidence="2 3" key="1">
    <citation type="journal article" date="2009" name="Appl. Environ. Microbiol.">
        <title>Three genomes from the phylum Acidobacteria provide insight into the lifestyles of these microorganisms in soils.</title>
        <authorList>
            <person name="Ward N.L."/>
            <person name="Challacombe J.F."/>
            <person name="Janssen P.H."/>
            <person name="Henrissat B."/>
            <person name="Coutinho P.M."/>
            <person name="Wu M."/>
            <person name="Xie G."/>
            <person name="Haft D.H."/>
            <person name="Sait M."/>
            <person name="Badger J."/>
            <person name="Barabote R.D."/>
            <person name="Bradley B."/>
            <person name="Brettin T.S."/>
            <person name="Brinkac L.M."/>
            <person name="Bruce D."/>
            <person name="Creasy T."/>
            <person name="Daugherty S.C."/>
            <person name="Davidsen T.M."/>
            <person name="DeBoy R.T."/>
            <person name="Detter J.C."/>
            <person name="Dodson R.J."/>
            <person name="Durkin A.S."/>
            <person name="Ganapathy A."/>
            <person name="Gwinn-Giglio M."/>
            <person name="Han C.S."/>
            <person name="Khouri H."/>
            <person name="Kiss H."/>
            <person name="Kothari S.P."/>
            <person name="Madupu R."/>
            <person name="Nelson K.E."/>
            <person name="Nelson W.C."/>
            <person name="Paulsen I."/>
            <person name="Penn K."/>
            <person name="Ren Q."/>
            <person name="Rosovitz M.J."/>
            <person name="Selengut J.D."/>
            <person name="Shrivastava S."/>
            <person name="Sullivan S.A."/>
            <person name="Tapia R."/>
            <person name="Thompson L.S."/>
            <person name="Watkins K.L."/>
            <person name="Yang Q."/>
            <person name="Yu C."/>
            <person name="Zafar N."/>
            <person name="Zhou L."/>
            <person name="Kuske C.R."/>
        </authorList>
    </citation>
    <scope>NUCLEOTIDE SEQUENCE [LARGE SCALE GENOMIC DNA]</scope>
    <source>
        <strain evidence="2 3">Ellin345</strain>
    </source>
</reference>
<accession>Q1ISK7</accession>
<evidence type="ECO:0000256" key="1">
    <source>
        <dbReference type="SAM" id="Phobius"/>
    </source>
</evidence>
<proteinExistence type="predicted"/>
<dbReference type="EMBL" id="CP000360">
    <property type="protein sequence ID" value="ABF40143.1"/>
    <property type="molecule type" value="Genomic_DNA"/>
</dbReference>
<evidence type="ECO:0000313" key="2">
    <source>
        <dbReference type="EMBL" id="ABF40143.1"/>
    </source>
</evidence>
<dbReference type="AlphaFoldDB" id="Q1ISK7"/>
<dbReference type="HOGENOM" id="CLU_1233716_0_0_0"/>
<protein>
    <submittedName>
        <fullName evidence="2">Uncharacterized protein</fullName>
    </submittedName>
</protein>
<keyword evidence="3" id="KW-1185">Reference proteome</keyword>
<dbReference type="Proteomes" id="UP000002432">
    <property type="component" value="Chromosome"/>
</dbReference>